<feature type="non-terminal residue" evidence="1">
    <location>
        <position position="95"/>
    </location>
</feature>
<dbReference type="Gene3D" id="1.25.40.180">
    <property type="match status" value="1"/>
</dbReference>
<dbReference type="SUPFAM" id="SSF48371">
    <property type="entry name" value="ARM repeat"/>
    <property type="match status" value="1"/>
</dbReference>
<comment type="caution">
    <text evidence="1">The sequence shown here is derived from an EMBL/GenBank/DDBJ whole genome shotgun (WGS) entry which is preliminary data.</text>
</comment>
<dbReference type="GO" id="GO:0000184">
    <property type="term" value="P:nuclear-transcribed mRNA catabolic process, nonsense-mediated decay"/>
    <property type="evidence" value="ECO:0007669"/>
    <property type="project" value="InterPro"/>
</dbReference>
<keyword evidence="2" id="KW-1185">Reference proteome</keyword>
<dbReference type="GO" id="GO:0035145">
    <property type="term" value="C:exon-exon junction complex"/>
    <property type="evidence" value="ECO:0007669"/>
    <property type="project" value="TreeGrafter"/>
</dbReference>
<evidence type="ECO:0000313" key="2">
    <source>
        <dbReference type="Proteomes" id="UP000485058"/>
    </source>
</evidence>
<reference evidence="1 2" key="1">
    <citation type="submission" date="2020-02" db="EMBL/GenBank/DDBJ databases">
        <title>Draft genome sequence of Haematococcus lacustris strain NIES-144.</title>
        <authorList>
            <person name="Morimoto D."/>
            <person name="Nakagawa S."/>
            <person name="Yoshida T."/>
            <person name="Sawayama S."/>
        </authorList>
    </citation>
    <scope>NUCLEOTIDE SEQUENCE [LARGE SCALE GENOMIC DNA]</scope>
    <source>
        <strain evidence="1 2">NIES-144</strain>
    </source>
</reference>
<gene>
    <name evidence="1" type="ORF">HaLaN_01950</name>
</gene>
<dbReference type="InterPro" id="IPR039762">
    <property type="entry name" value="Nmd2/UPF2"/>
</dbReference>
<dbReference type="EMBL" id="BLLF01000079">
    <property type="protein sequence ID" value="GFH07186.1"/>
    <property type="molecule type" value="Genomic_DNA"/>
</dbReference>
<evidence type="ECO:0000313" key="1">
    <source>
        <dbReference type="EMBL" id="GFH07186.1"/>
    </source>
</evidence>
<name>A0A699YJL8_HAELA</name>
<dbReference type="PANTHER" id="PTHR12839:SF7">
    <property type="entry name" value="REGULATOR OF NONSENSE TRANSCRIPTS 2"/>
    <property type="match status" value="1"/>
</dbReference>
<organism evidence="1 2">
    <name type="scientific">Haematococcus lacustris</name>
    <name type="common">Green alga</name>
    <name type="synonym">Haematococcus pluvialis</name>
    <dbReference type="NCBI Taxonomy" id="44745"/>
    <lineage>
        <taxon>Eukaryota</taxon>
        <taxon>Viridiplantae</taxon>
        <taxon>Chlorophyta</taxon>
        <taxon>core chlorophytes</taxon>
        <taxon>Chlorophyceae</taxon>
        <taxon>CS clade</taxon>
        <taxon>Chlamydomonadales</taxon>
        <taxon>Haematococcaceae</taxon>
        <taxon>Haematococcus</taxon>
    </lineage>
</organism>
<dbReference type="PANTHER" id="PTHR12839">
    <property type="entry name" value="NONSENSE-MEDIATED MRNA DECAY PROTEIN 2 UP-FRAMESHIFT SUPPRESSOR 2"/>
    <property type="match status" value="1"/>
</dbReference>
<dbReference type="AlphaFoldDB" id="A0A699YJL8"/>
<proteinExistence type="predicted"/>
<accession>A0A699YJL8</accession>
<sequence>MAPGTYQKRMADVRLLGELYNYMLCNSAPVFEALYLLVTAGHEDEEVAGRLDPADDYFRIRWAGSHRLPTAAACLAMSAMFDGCFAADSMVRLGQ</sequence>
<dbReference type="InterPro" id="IPR016024">
    <property type="entry name" value="ARM-type_fold"/>
</dbReference>
<protein>
    <submittedName>
        <fullName evidence="1">Uncharacterized protein</fullName>
    </submittedName>
</protein>
<dbReference type="Proteomes" id="UP000485058">
    <property type="component" value="Unassembled WGS sequence"/>
</dbReference>
<dbReference type="GO" id="GO:0005737">
    <property type="term" value="C:cytoplasm"/>
    <property type="evidence" value="ECO:0007669"/>
    <property type="project" value="TreeGrafter"/>
</dbReference>